<comment type="subcellular location">
    <subcellularLocation>
        <location evidence="1">Mitochondrion matrix</location>
    </subcellularLocation>
</comment>
<accession>A0A1G4MEN0</accession>
<evidence type="ECO:0000313" key="6">
    <source>
        <dbReference type="EMBL" id="SCW02316.1"/>
    </source>
</evidence>
<evidence type="ECO:0000256" key="4">
    <source>
        <dbReference type="ARBA" id="ARBA00025715"/>
    </source>
</evidence>
<dbReference type="InterPro" id="IPR045295">
    <property type="entry name" value="Complex1_LYR_SDHAF1_LYRM8"/>
</dbReference>
<protein>
    <submittedName>
        <fullName evidence="6">LAFE_0F03752g1_1</fullName>
    </submittedName>
</protein>
<evidence type="ECO:0000313" key="7">
    <source>
        <dbReference type="Proteomes" id="UP000190831"/>
    </source>
</evidence>
<dbReference type="EMBL" id="LT598490">
    <property type="protein sequence ID" value="SCW02316.1"/>
    <property type="molecule type" value="Genomic_DNA"/>
</dbReference>
<keyword evidence="7" id="KW-1185">Reference proteome</keyword>
<dbReference type="Proteomes" id="UP000190831">
    <property type="component" value="Chromosome F"/>
</dbReference>
<dbReference type="OrthoDB" id="273010at2759"/>
<comment type="similarity">
    <text evidence="4">Belongs to the complex I LYR family. SDHAF1 subfamily.</text>
</comment>
<dbReference type="InterPro" id="IPR008011">
    <property type="entry name" value="Complex1_LYR_dom"/>
</dbReference>
<evidence type="ECO:0000256" key="2">
    <source>
        <dbReference type="ARBA" id="ARBA00023128"/>
    </source>
</evidence>
<evidence type="ECO:0000259" key="5">
    <source>
        <dbReference type="Pfam" id="PF05347"/>
    </source>
</evidence>
<organism evidence="6 7">
    <name type="scientific">Lachancea fermentati</name>
    <name type="common">Zygosaccharomyces fermentati</name>
    <dbReference type="NCBI Taxonomy" id="4955"/>
    <lineage>
        <taxon>Eukaryota</taxon>
        <taxon>Fungi</taxon>
        <taxon>Dikarya</taxon>
        <taxon>Ascomycota</taxon>
        <taxon>Saccharomycotina</taxon>
        <taxon>Saccharomycetes</taxon>
        <taxon>Saccharomycetales</taxon>
        <taxon>Saccharomycetaceae</taxon>
        <taxon>Lachancea</taxon>
    </lineage>
</organism>
<sequence>MSRRVSGLQREVLQLYRQCIRAAHTKPKDNQPRFLKYIRSEFGQYKDLPRKEFSTIEHLLRVGHKRLEMYSAPELKDIH</sequence>
<dbReference type="GO" id="GO:0034553">
    <property type="term" value="P:mitochondrial respiratory chain complex II assembly"/>
    <property type="evidence" value="ECO:0007669"/>
    <property type="project" value="InterPro"/>
</dbReference>
<keyword evidence="3" id="KW-0143">Chaperone</keyword>
<gene>
    <name evidence="6" type="ORF">LAFE_0F03752G</name>
</gene>
<proteinExistence type="inferred from homology"/>
<dbReference type="CDD" id="cd20268">
    <property type="entry name" value="Complex1_LYR_SDHAF1_LYRM8"/>
    <property type="match status" value="1"/>
</dbReference>
<name>A0A1G4MEN0_LACFM</name>
<evidence type="ECO:0000256" key="3">
    <source>
        <dbReference type="ARBA" id="ARBA00023186"/>
    </source>
</evidence>
<dbReference type="PANTHER" id="PTHR13675:SF1">
    <property type="entry name" value="SUCCINATE DEHYDROGENASE ASSEMBLY FACTOR 1, MITOCHONDRIAL"/>
    <property type="match status" value="1"/>
</dbReference>
<feature type="domain" description="Complex 1 LYR protein" evidence="5">
    <location>
        <begin position="10"/>
        <end position="69"/>
    </location>
</feature>
<dbReference type="OMA" id="VEMYSSP"/>
<evidence type="ECO:0000256" key="1">
    <source>
        <dbReference type="ARBA" id="ARBA00004305"/>
    </source>
</evidence>
<dbReference type="AlphaFoldDB" id="A0A1G4MEN0"/>
<keyword evidence="2" id="KW-0496">Mitochondrion</keyword>
<dbReference type="STRING" id="4955.A0A1G4MEN0"/>
<dbReference type="PANTHER" id="PTHR13675">
    <property type="entry name" value="LYR MOTIF-CONTAINING PROTEIN 2"/>
    <property type="match status" value="1"/>
</dbReference>
<dbReference type="Pfam" id="PF05347">
    <property type="entry name" value="Complex1_LYR"/>
    <property type="match status" value="1"/>
</dbReference>
<reference evidence="7" key="1">
    <citation type="submission" date="2016-03" db="EMBL/GenBank/DDBJ databases">
        <authorList>
            <person name="Devillers H."/>
        </authorList>
    </citation>
    <scope>NUCLEOTIDE SEQUENCE [LARGE SCALE GENOMIC DNA]</scope>
</reference>
<dbReference type="GO" id="GO:0005759">
    <property type="term" value="C:mitochondrial matrix"/>
    <property type="evidence" value="ECO:0007669"/>
    <property type="project" value="UniProtKB-SubCell"/>
</dbReference>